<sequence>MSAGRSLLHWEAPGRPWAPKPRIFSSQVPAWGQAGPAGADAQLPLLLTPFLASGPPAASLAPVCTQAAEPFTPGQAQKTRTSHDPSNLSPSAGVFGVQSLMYQTIPLAMRKI</sequence>
<keyword evidence="2" id="KW-1185">Reference proteome</keyword>
<organism evidence="1 2">
    <name type="scientific">Pleurodeles waltl</name>
    <name type="common">Iberian ribbed newt</name>
    <dbReference type="NCBI Taxonomy" id="8319"/>
    <lineage>
        <taxon>Eukaryota</taxon>
        <taxon>Metazoa</taxon>
        <taxon>Chordata</taxon>
        <taxon>Craniata</taxon>
        <taxon>Vertebrata</taxon>
        <taxon>Euteleostomi</taxon>
        <taxon>Amphibia</taxon>
        <taxon>Batrachia</taxon>
        <taxon>Caudata</taxon>
        <taxon>Salamandroidea</taxon>
        <taxon>Salamandridae</taxon>
        <taxon>Pleurodelinae</taxon>
        <taxon>Pleurodeles</taxon>
    </lineage>
</organism>
<accession>A0AAV7L3Q5</accession>
<reference evidence="1" key="1">
    <citation type="journal article" date="2022" name="bioRxiv">
        <title>Sequencing and chromosome-scale assembly of the giantPleurodeles waltlgenome.</title>
        <authorList>
            <person name="Brown T."/>
            <person name="Elewa A."/>
            <person name="Iarovenko S."/>
            <person name="Subramanian E."/>
            <person name="Araus A.J."/>
            <person name="Petzold A."/>
            <person name="Susuki M."/>
            <person name="Suzuki K.-i.T."/>
            <person name="Hayashi T."/>
            <person name="Toyoda A."/>
            <person name="Oliveira C."/>
            <person name="Osipova E."/>
            <person name="Leigh N.D."/>
            <person name="Simon A."/>
            <person name="Yun M.H."/>
        </authorList>
    </citation>
    <scope>NUCLEOTIDE SEQUENCE</scope>
    <source>
        <strain evidence="1">20211129_DDA</strain>
        <tissue evidence="1">Liver</tissue>
    </source>
</reference>
<evidence type="ECO:0000313" key="1">
    <source>
        <dbReference type="EMBL" id="KAJ1083958.1"/>
    </source>
</evidence>
<protein>
    <submittedName>
        <fullName evidence="1">Uncharacterized protein</fullName>
    </submittedName>
</protein>
<dbReference type="Proteomes" id="UP001066276">
    <property type="component" value="Chromosome 12"/>
</dbReference>
<proteinExistence type="predicted"/>
<evidence type="ECO:0000313" key="2">
    <source>
        <dbReference type="Proteomes" id="UP001066276"/>
    </source>
</evidence>
<dbReference type="AlphaFoldDB" id="A0AAV7L3Q5"/>
<name>A0AAV7L3Q5_PLEWA</name>
<comment type="caution">
    <text evidence="1">The sequence shown here is derived from an EMBL/GenBank/DDBJ whole genome shotgun (WGS) entry which is preliminary data.</text>
</comment>
<gene>
    <name evidence="1" type="ORF">NDU88_004113</name>
</gene>
<dbReference type="EMBL" id="JANPWB010000016">
    <property type="protein sequence ID" value="KAJ1083958.1"/>
    <property type="molecule type" value="Genomic_DNA"/>
</dbReference>